<dbReference type="HOGENOM" id="CLU_546136_0_0_6"/>
<dbReference type="STRING" id="314283.MED297_11125"/>
<evidence type="ECO:0000313" key="3">
    <source>
        <dbReference type="Proteomes" id="UP000005953"/>
    </source>
</evidence>
<sequence length="499" mass="55801">MTISFRSGLLATACLLSVLTSAADTTVPQRQSLQSQRLDTFSSTIPGMVNDHIILGTAYNSATEEFLNHQPIAGTVTEQYGGVQFNFTYDTDTSYDEILSSLNGSVDASVAINVVQVNAGAHIAKESAESQYSSSYTFTANTTPKKKVFIPEDSNVGFTLNPVGNTIANDYQSELMELAGDEFVTSIEYGAQLFVNMNIEYLNSQDKRDIGGYLGVDIAGGVVSVQGELDFLDEETKESVKITVRAIQKGGQPAQLLHIIPNNIVTCSLANPQPCFDLFSQAIQYAKNDFRLQFNQLSDYNVISYKTTRYDRSTADVKRLAPEYQEVSFARNQLLYELTDKYKKALMDEQRAADILATYLSWVPADQRQGIEAIKRDAYKNAWLYYDAAEYCQKHPFGDLCVDYWAEMQNVCNTTGEGCLAEYDRSRLEIPAQERKVYQCELARQQATNRGLISEPLSLSYRKLRWAPVFVDASQPDYGIVEWTPCEFALTTYGLTFEN</sequence>
<name>A4BAV0_9GAMM</name>
<feature type="signal peptide" evidence="1">
    <location>
        <begin position="1"/>
        <end position="22"/>
    </location>
</feature>
<dbReference type="AlphaFoldDB" id="A4BAV0"/>
<dbReference type="Proteomes" id="UP000005953">
    <property type="component" value="Unassembled WGS sequence"/>
</dbReference>
<gene>
    <name evidence="2" type="ORF">MED297_11125</name>
</gene>
<reference evidence="2 3" key="1">
    <citation type="submission" date="2006-02" db="EMBL/GenBank/DDBJ databases">
        <authorList>
            <person name="Pinhassi J."/>
            <person name="Pedros-Alio C."/>
            <person name="Ferriera S."/>
            <person name="Johnson J."/>
            <person name="Kravitz S."/>
            <person name="Halpern A."/>
            <person name="Remington K."/>
            <person name="Beeson K."/>
            <person name="Tran B."/>
            <person name="Rogers Y.-H."/>
            <person name="Friedman R."/>
            <person name="Venter J.C."/>
        </authorList>
    </citation>
    <scope>NUCLEOTIDE SEQUENCE [LARGE SCALE GENOMIC DNA]</scope>
    <source>
        <strain evidence="2 3">MED297</strain>
    </source>
</reference>
<protein>
    <recommendedName>
        <fullName evidence="4">Internalin</fullName>
    </recommendedName>
</protein>
<evidence type="ECO:0008006" key="4">
    <source>
        <dbReference type="Google" id="ProtNLM"/>
    </source>
</evidence>
<evidence type="ECO:0000256" key="1">
    <source>
        <dbReference type="SAM" id="SignalP"/>
    </source>
</evidence>
<accession>A4BAV0</accession>
<dbReference type="OrthoDB" id="6278365at2"/>
<dbReference type="EMBL" id="AAOE01000003">
    <property type="protein sequence ID" value="EAR10563.1"/>
    <property type="molecule type" value="Genomic_DNA"/>
</dbReference>
<evidence type="ECO:0000313" key="2">
    <source>
        <dbReference type="EMBL" id="EAR10563.1"/>
    </source>
</evidence>
<dbReference type="RefSeq" id="WP_008041758.1">
    <property type="nucleotide sequence ID" value="NZ_CH724149.1"/>
</dbReference>
<feature type="chain" id="PRO_5002666562" description="Internalin" evidence="1">
    <location>
        <begin position="23"/>
        <end position="499"/>
    </location>
</feature>
<proteinExistence type="predicted"/>
<keyword evidence="3" id="KW-1185">Reference proteome</keyword>
<organism evidence="2 3">
    <name type="scientific">Reinekea blandensis MED297</name>
    <dbReference type="NCBI Taxonomy" id="314283"/>
    <lineage>
        <taxon>Bacteria</taxon>
        <taxon>Pseudomonadati</taxon>
        <taxon>Pseudomonadota</taxon>
        <taxon>Gammaproteobacteria</taxon>
        <taxon>Oceanospirillales</taxon>
        <taxon>Saccharospirillaceae</taxon>
        <taxon>Reinekea</taxon>
    </lineage>
</organism>
<keyword evidence="1" id="KW-0732">Signal</keyword>
<comment type="caution">
    <text evidence="2">The sequence shown here is derived from an EMBL/GenBank/DDBJ whole genome shotgun (WGS) entry which is preliminary data.</text>
</comment>